<evidence type="ECO:0000313" key="1">
    <source>
        <dbReference type="EMBL" id="KAJ2774397.1"/>
    </source>
</evidence>
<reference evidence="1" key="1">
    <citation type="submission" date="2022-07" db="EMBL/GenBank/DDBJ databases">
        <title>Phylogenomic reconstructions and comparative analyses of Kickxellomycotina fungi.</title>
        <authorList>
            <person name="Reynolds N.K."/>
            <person name="Stajich J.E."/>
            <person name="Barry K."/>
            <person name="Grigoriev I.V."/>
            <person name="Crous P."/>
            <person name="Smith M.E."/>
        </authorList>
    </citation>
    <scope>NUCLEOTIDE SEQUENCE</scope>
    <source>
        <strain evidence="1">CBS 109366</strain>
    </source>
</reference>
<evidence type="ECO:0000313" key="2">
    <source>
        <dbReference type="Proteomes" id="UP001140234"/>
    </source>
</evidence>
<protein>
    <submittedName>
        <fullName evidence="1">Uncharacterized protein</fullName>
    </submittedName>
</protein>
<keyword evidence="2" id="KW-1185">Reference proteome</keyword>
<name>A0ACC1K649_9FUNG</name>
<gene>
    <name evidence="1" type="ORF">IWQ57_000839</name>
</gene>
<sequence length="259" mass="28248">MASVFSQSEGRRAGGDAQTQLQSRLQGLRSSIEGVRDIAEEAIRACTVAALDLEEVGDSSGVGDVDASLRALLDAQHRLGVERELMTRLATQPDTDAAAADYRAERAQRMGAYDAQSEAQKYARNAQYRDFRQQVWDVRHEGEAMPGDFLGAGGGGGDGDESDEDLVIAGAKSSYRCPVSASWLVQPVTSRECGHSFSKEAITQYIRAHRGACDCPVDGCRKRIRAADLFPDQVLERKVARHLRQLEAEETAAQYTLVQ</sequence>
<dbReference type="EMBL" id="JANBUJ010000103">
    <property type="protein sequence ID" value="KAJ2774397.1"/>
    <property type="molecule type" value="Genomic_DNA"/>
</dbReference>
<dbReference type="Proteomes" id="UP001140234">
    <property type="component" value="Unassembled WGS sequence"/>
</dbReference>
<organism evidence="1 2">
    <name type="scientific">Coemansia nantahalensis</name>
    <dbReference type="NCBI Taxonomy" id="2789366"/>
    <lineage>
        <taxon>Eukaryota</taxon>
        <taxon>Fungi</taxon>
        <taxon>Fungi incertae sedis</taxon>
        <taxon>Zoopagomycota</taxon>
        <taxon>Kickxellomycotina</taxon>
        <taxon>Kickxellomycetes</taxon>
        <taxon>Kickxellales</taxon>
        <taxon>Kickxellaceae</taxon>
        <taxon>Coemansia</taxon>
    </lineage>
</organism>
<accession>A0ACC1K649</accession>
<proteinExistence type="predicted"/>
<comment type="caution">
    <text evidence="1">The sequence shown here is derived from an EMBL/GenBank/DDBJ whole genome shotgun (WGS) entry which is preliminary data.</text>
</comment>